<keyword evidence="2" id="KW-0378">Hydrolase</keyword>
<evidence type="ECO:0000313" key="2">
    <source>
        <dbReference type="EMBL" id="KAK0753741.1"/>
    </source>
</evidence>
<dbReference type="GO" id="GO:0051118">
    <property type="term" value="F:glucan endo-1,3-alpha-glucosidase activity"/>
    <property type="evidence" value="ECO:0007669"/>
    <property type="project" value="InterPro"/>
</dbReference>
<dbReference type="AlphaFoldDB" id="A0AA40FAK8"/>
<reference evidence="2" key="1">
    <citation type="submission" date="2023-06" db="EMBL/GenBank/DDBJ databases">
        <title>Genome-scale phylogeny and comparative genomics of the fungal order Sordariales.</title>
        <authorList>
            <consortium name="Lawrence Berkeley National Laboratory"/>
            <person name="Hensen N."/>
            <person name="Bonometti L."/>
            <person name="Westerberg I."/>
            <person name="Brannstrom I.O."/>
            <person name="Guillou S."/>
            <person name="Cros-Aarteil S."/>
            <person name="Calhoun S."/>
            <person name="Haridas S."/>
            <person name="Kuo A."/>
            <person name="Mondo S."/>
            <person name="Pangilinan J."/>
            <person name="Riley R."/>
            <person name="LaButti K."/>
            <person name="Andreopoulos B."/>
            <person name="Lipzen A."/>
            <person name="Chen C."/>
            <person name="Yanf M."/>
            <person name="Daum C."/>
            <person name="Ng V."/>
            <person name="Clum A."/>
            <person name="Steindorff A."/>
            <person name="Ohm R."/>
            <person name="Martin F."/>
            <person name="Silar P."/>
            <person name="Natvig D."/>
            <person name="Lalanne C."/>
            <person name="Gautier V."/>
            <person name="Ament-velasquez S.L."/>
            <person name="Kruys A."/>
            <person name="Hutchinson M.I."/>
            <person name="Powell A.J."/>
            <person name="Barry K."/>
            <person name="Miller A.N."/>
            <person name="Grigoriev I.V."/>
            <person name="Debuchy R."/>
            <person name="Gladieux P."/>
            <person name="Thoren M.H."/>
            <person name="Johannesson H."/>
        </authorList>
    </citation>
    <scope>NUCLEOTIDE SEQUENCE</scope>
    <source>
        <strain evidence="2">SMH3187-1</strain>
    </source>
</reference>
<protein>
    <submittedName>
        <fullName evidence="2">Glycosyl hydrolase family 71-domain-containing protein</fullName>
    </submittedName>
</protein>
<keyword evidence="3" id="KW-1185">Reference proteome</keyword>
<gene>
    <name evidence="2" type="ORF">B0T18DRAFT_397743</name>
</gene>
<dbReference type="EMBL" id="JAUKUD010000001">
    <property type="protein sequence ID" value="KAK0753741.1"/>
    <property type="molecule type" value="Genomic_DNA"/>
</dbReference>
<proteinExistence type="predicted"/>
<evidence type="ECO:0000313" key="3">
    <source>
        <dbReference type="Proteomes" id="UP001172155"/>
    </source>
</evidence>
<dbReference type="Gene3D" id="3.20.20.80">
    <property type="entry name" value="Glycosidases"/>
    <property type="match status" value="1"/>
</dbReference>
<sequence length="291" mass="30675">MMPVSPWFYTNLPGYNKNWLWRSDGLWEARWAEVVRLQPDFVQILTWNDYGESHYIGPVREKALGLFEAAGAGVNYVRGMEHEGWRAMLGFWIARYKGGATIQAAAAGGAVEEERLAVSYRRYPCSACADGQTTGGNRNFGETVVPPQQLMEDAVFYSVSLNGVEDVTATIVIGSSPQAGTLKLVEGGGGAGLYSGSVPFGGRTGPVSVTVSRGGKVVAIVQGGSAITTDCENGLQNWNPVSLSSAGMGQGAGEDKPQGYLTAGQLGSLNATLPGNSETTSPSDNSTLPVV</sequence>
<accession>A0AA40FAK8</accession>
<dbReference type="InterPro" id="IPR005197">
    <property type="entry name" value="Glyco_hydro_71"/>
</dbReference>
<organism evidence="2 3">
    <name type="scientific">Schizothecium vesticola</name>
    <dbReference type="NCBI Taxonomy" id="314040"/>
    <lineage>
        <taxon>Eukaryota</taxon>
        <taxon>Fungi</taxon>
        <taxon>Dikarya</taxon>
        <taxon>Ascomycota</taxon>
        <taxon>Pezizomycotina</taxon>
        <taxon>Sordariomycetes</taxon>
        <taxon>Sordariomycetidae</taxon>
        <taxon>Sordariales</taxon>
        <taxon>Schizotheciaceae</taxon>
        <taxon>Schizothecium</taxon>
    </lineage>
</organism>
<feature type="region of interest" description="Disordered" evidence="1">
    <location>
        <begin position="266"/>
        <end position="291"/>
    </location>
</feature>
<dbReference type="Pfam" id="PF03659">
    <property type="entry name" value="Glyco_hydro_71"/>
    <property type="match status" value="1"/>
</dbReference>
<dbReference type="Proteomes" id="UP001172155">
    <property type="component" value="Unassembled WGS sequence"/>
</dbReference>
<name>A0AA40FAK8_9PEZI</name>
<comment type="caution">
    <text evidence="2">The sequence shown here is derived from an EMBL/GenBank/DDBJ whole genome shotgun (WGS) entry which is preliminary data.</text>
</comment>
<dbReference type="CDD" id="cd11577">
    <property type="entry name" value="GH71"/>
    <property type="match status" value="1"/>
</dbReference>
<evidence type="ECO:0000256" key="1">
    <source>
        <dbReference type="SAM" id="MobiDB-lite"/>
    </source>
</evidence>